<keyword evidence="4 7" id="KW-1133">Transmembrane helix</keyword>
<accession>A0A9W7KRF4</accession>
<keyword evidence="10" id="KW-1185">Reference proteome</keyword>
<evidence type="ECO:0000313" key="9">
    <source>
        <dbReference type="EMBL" id="KAA0677699.1"/>
    </source>
</evidence>
<dbReference type="GO" id="GO:0022904">
    <property type="term" value="P:respiratory electron transport chain"/>
    <property type="evidence" value="ECO:0007669"/>
    <property type="project" value="InterPro"/>
</dbReference>
<keyword evidence="2" id="KW-1003">Cell membrane</keyword>
<dbReference type="InterPro" id="IPR011577">
    <property type="entry name" value="Cyt_b561_bac/Ni-Hgenase"/>
</dbReference>
<dbReference type="EMBL" id="QOKW01000022">
    <property type="protein sequence ID" value="KAA0677699.1"/>
    <property type="molecule type" value="Genomic_DNA"/>
</dbReference>
<evidence type="ECO:0000313" key="10">
    <source>
        <dbReference type="Proteomes" id="UP000480854"/>
    </source>
</evidence>
<evidence type="ECO:0000256" key="6">
    <source>
        <dbReference type="SAM" id="MobiDB-lite"/>
    </source>
</evidence>
<proteinExistence type="predicted"/>
<dbReference type="InterPro" id="IPR016174">
    <property type="entry name" value="Di-haem_cyt_TM"/>
</dbReference>
<feature type="region of interest" description="Disordered" evidence="6">
    <location>
        <begin position="1"/>
        <end position="38"/>
    </location>
</feature>
<feature type="domain" description="Cytochrome b561 bacterial/Ni-hydrogenase" evidence="8">
    <location>
        <begin position="42"/>
        <end position="101"/>
    </location>
</feature>
<dbReference type="AlphaFoldDB" id="A0A9W7KRF4"/>
<gene>
    <name evidence="9" type="ORF">DS843_22940</name>
</gene>
<evidence type="ECO:0000256" key="7">
    <source>
        <dbReference type="SAM" id="Phobius"/>
    </source>
</evidence>
<feature type="transmembrane region" description="Helical" evidence="7">
    <location>
        <begin position="82"/>
        <end position="100"/>
    </location>
</feature>
<keyword evidence="5 7" id="KW-0472">Membrane</keyword>
<organism evidence="9 10">
    <name type="scientific">Roseomonas genomospecies 6</name>
    <dbReference type="NCBI Taxonomy" id="214106"/>
    <lineage>
        <taxon>Bacteria</taxon>
        <taxon>Pseudomonadati</taxon>
        <taxon>Pseudomonadota</taxon>
        <taxon>Alphaproteobacteria</taxon>
        <taxon>Acetobacterales</taxon>
        <taxon>Roseomonadaceae</taxon>
        <taxon>Roseomonas</taxon>
    </lineage>
</organism>
<dbReference type="Proteomes" id="UP000480854">
    <property type="component" value="Unassembled WGS sequence"/>
</dbReference>
<evidence type="ECO:0000256" key="3">
    <source>
        <dbReference type="ARBA" id="ARBA00022692"/>
    </source>
</evidence>
<name>A0A9W7KRF4_9PROT</name>
<evidence type="ECO:0000256" key="4">
    <source>
        <dbReference type="ARBA" id="ARBA00022989"/>
    </source>
</evidence>
<protein>
    <recommendedName>
        <fullName evidence="8">Cytochrome b561 bacterial/Ni-hydrogenase domain-containing protein</fullName>
    </recommendedName>
</protein>
<evidence type="ECO:0000256" key="2">
    <source>
        <dbReference type="ARBA" id="ARBA00022475"/>
    </source>
</evidence>
<reference evidence="9 10" key="1">
    <citation type="submission" date="2018-07" db="EMBL/GenBank/DDBJ databases">
        <title>Genome sequence of Azospirillum sp. ATCC 49961.</title>
        <authorList>
            <person name="Sant'Anna F.H."/>
            <person name="Baldani J.I."/>
            <person name="Zilli J.E."/>
            <person name="Reis V.M."/>
            <person name="Hartmann A."/>
            <person name="Cruz L."/>
            <person name="de Souza E.M."/>
            <person name="de Oliveira Pedrosa F."/>
            <person name="Passaglia L.M.P."/>
        </authorList>
    </citation>
    <scope>NUCLEOTIDE SEQUENCE [LARGE SCALE GENOMIC DNA]</scope>
    <source>
        <strain evidence="9 10">ATCC 49961</strain>
    </source>
</reference>
<evidence type="ECO:0000256" key="1">
    <source>
        <dbReference type="ARBA" id="ARBA00004651"/>
    </source>
</evidence>
<keyword evidence="3 7" id="KW-0812">Transmembrane</keyword>
<comment type="caution">
    <text evidence="9">The sequence shown here is derived from an EMBL/GenBank/DDBJ whole genome shotgun (WGS) entry which is preliminary data.</text>
</comment>
<sequence>MWTPIHSHLPDSAAQRRHDTTAGAMIGGLSPSSQEGTEPMPYDRVTCLLHAVIACGITLQMLFSLVMVYPRPGRLPNAWWEVHEIAGLLLVAALGLHWVWSIGPPP</sequence>
<dbReference type="GO" id="GO:0009055">
    <property type="term" value="F:electron transfer activity"/>
    <property type="evidence" value="ECO:0007669"/>
    <property type="project" value="InterPro"/>
</dbReference>
<dbReference type="Pfam" id="PF01292">
    <property type="entry name" value="Ni_hydr_CYTB"/>
    <property type="match status" value="1"/>
</dbReference>
<dbReference type="SUPFAM" id="SSF81342">
    <property type="entry name" value="Transmembrane di-heme cytochromes"/>
    <property type="match status" value="1"/>
</dbReference>
<feature type="transmembrane region" description="Helical" evidence="7">
    <location>
        <begin position="48"/>
        <end position="70"/>
    </location>
</feature>
<comment type="subcellular location">
    <subcellularLocation>
        <location evidence="1">Cell membrane</location>
        <topology evidence="1">Multi-pass membrane protein</topology>
    </subcellularLocation>
</comment>
<evidence type="ECO:0000259" key="8">
    <source>
        <dbReference type="Pfam" id="PF01292"/>
    </source>
</evidence>
<dbReference type="GO" id="GO:0005886">
    <property type="term" value="C:plasma membrane"/>
    <property type="evidence" value="ECO:0007669"/>
    <property type="project" value="UniProtKB-SubCell"/>
</dbReference>
<evidence type="ECO:0000256" key="5">
    <source>
        <dbReference type="ARBA" id="ARBA00023136"/>
    </source>
</evidence>